<dbReference type="InterPro" id="IPR036736">
    <property type="entry name" value="ACP-like_sf"/>
</dbReference>
<accession>A0ABZ1RZD8</accession>
<keyword evidence="1" id="KW-0596">Phosphopantetheine</keyword>
<keyword evidence="2" id="KW-0597">Phosphoprotein</keyword>
<feature type="domain" description="Carrier" evidence="3">
    <location>
        <begin position="16"/>
        <end position="90"/>
    </location>
</feature>
<organism evidence="4 5">
    <name type="scientific">Streptomyces goshikiensis</name>
    <dbReference type="NCBI Taxonomy" id="1942"/>
    <lineage>
        <taxon>Bacteria</taxon>
        <taxon>Bacillati</taxon>
        <taxon>Actinomycetota</taxon>
        <taxon>Actinomycetes</taxon>
        <taxon>Kitasatosporales</taxon>
        <taxon>Streptomycetaceae</taxon>
        <taxon>Streptomyces</taxon>
    </lineage>
</organism>
<dbReference type="InterPro" id="IPR020806">
    <property type="entry name" value="PKS_PP-bd"/>
</dbReference>
<evidence type="ECO:0000259" key="3">
    <source>
        <dbReference type="PROSITE" id="PS50075"/>
    </source>
</evidence>
<dbReference type="GeneID" id="91413985"/>
<evidence type="ECO:0000313" key="5">
    <source>
        <dbReference type="Proteomes" id="UP001432075"/>
    </source>
</evidence>
<dbReference type="InterPro" id="IPR009081">
    <property type="entry name" value="PP-bd_ACP"/>
</dbReference>
<dbReference type="RefSeq" id="WP_008740541.1">
    <property type="nucleotide sequence ID" value="NZ_BMVE01000016.1"/>
</dbReference>
<dbReference type="SMART" id="SM00823">
    <property type="entry name" value="PKS_PP"/>
    <property type="match status" value="1"/>
</dbReference>
<sequence length="97" mass="10845">MFRKKAVKPSGPLTQEVLRDWLMGYLADHLKIAKADIDTGTTFESYGLDSRVAVQVSGALEKVVERRLSPGLLYEHQTIDDLSGYLAKELRLPEQAV</sequence>
<dbReference type="SUPFAM" id="SSF47336">
    <property type="entry name" value="ACP-like"/>
    <property type="match status" value="1"/>
</dbReference>
<evidence type="ECO:0000256" key="1">
    <source>
        <dbReference type="ARBA" id="ARBA00022450"/>
    </source>
</evidence>
<dbReference type="Pfam" id="PF00550">
    <property type="entry name" value="PP-binding"/>
    <property type="match status" value="1"/>
</dbReference>
<evidence type="ECO:0000256" key="2">
    <source>
        <dbReference type="ARBA" id="ARBA00022553"/>
    </source>
</evidence>
<dbReference type="Proteomes" id="UP001432075">
    <property type="component" value="Plasmid unnamed1"/>
</dbReference>
<dbReference type="Gene3D" id="1.10.1200.10">
    <property type="entry name" value="ACP-like"/>
    <property type="match status" value="1"/>
</dbReference>
<name>A0ABZ1RZD8_9ACTN</name>
<keyword evidence="5" id="KW-1185">Reference proteome</keyword>
<dbReference type="EMBL" id="CP108058">
    <property type="protein sequence ID" value="WUO51269.1"/>
    <property type="molecule type" value="Genomic_DNA"/>
</dbReference>
<evidence type="ECO:0000313" key="4">
    <source>
        <dbReference type="EMBL" id="WUO51269.1"/>
    </source>
</evidence>
<dbReference type="PROSITE" id="PS50075">
    <property type="entry name" value="CARRIER"/>
    <property type="match status" value="1"/>
</dbReference>
<proteinExistence type="predicted"/>
<geneLocation type="plasmid" evidence="4 5">
    <name>unnamed1</name>
</geneLocation>
<keyword evidence="4" id="KW-0614">Plasmid</keyword>
<gene>
    <name evidence="4" type="ORF">OHU17_35960</name>
</gene>
<reference evidence="4" key="1">
    <citation type="submission" date="2022-10" db="EMBL/GenBank/DDBJ databases">
        <title>The complete genomes of actinobacterial strains from the NBC collection.</title>
        <authorList>
            <person name="Joergensen T.S."/>
            <person name="Alvarez Arevalo M."/>
            <person name="Sterndorff E.B."/>
            <person name="Faurdal D."/>
            <person name="Vuksanovic O."/>
            <person name="Mourched A.-S."/>
            <person name="Charusanti P."/>
            <person name="Shaw S."/>
            <person name="Blin K."/>
            <person name="Weber T."/>
        </authorList>
    </citation>
    <scope>NUCLEOTIDE SEQUENCE</scope>
    <source>
        <strain evidence="4">NBC_00283</strain>
        <plasmid evidence="4">unnamed1</plasmid>
    </source>
</reference>
<dbReference type="SMART" id="SM01294">
    <property type="entry name" value="PKS_PP_betabranch"/>
    <property type="match status" value="1"/>
</dbReference>
<protein>
    <submittedName>
        <fullName evidence="4">Acyl carrier protein</fullName>
    </submittedName>
</protein>